<dbReference type="InterPro" id="IPR050249">
    <property type="entry name" value="Pseudomonas-type_ThrB"/>
</dbReference>
<evidence type="ECO:0000259" key="2">
    <source>
        <dbReference type="Pfam" id="PF01636"/>
    </source>
</evidence>
<proteinExistence type="inferred from homology"/>
<dbReference type="PANTHER" id="PTHR21064">
    <property type="entry name" value="AMINOGLYCOSIDE PHOSPHOTRANSFERASE DOMAIN-CONTAINING PROTEIN-RELATED"/>
    <property type="match status" value="1"/>
</dbReference>
<sequence>MGKDAEFFALSQDEQIVSLTQAAAAILHGYGISGSELECINYEFNATFKVTTDSAQIYVLRININSTRTAQNIMAEIEWVQYLQRTDGIHVATPIANHADQFITSFNHGESGRVLLAVMYSWLEGSEVGDEPSLIQLHQIGQTIALLHESAKDFQLTSRAKLPEFKDLLWGTQDFLFGERSVLESDDRELLLQASNYICRYTDELYEKSQSHIIHADLHGWNIISHESEIFIFDFDDCGIGLAAQDIAVALYYLDTPEQEVALLNGYKSVMALPEYSDIAMKALLLQRRLMLLNYLYETNNHEHRQMLPAYLAKTIERVSRFLVEVSESNNGTIQNQRS</sequence>
<dbReference type="GO" id="GO:0009088">
    <property type="term" value="P:threonine biosynthetic process"/>
    <property type="evidence" value="ECO:0007669"/>
    <property type="project" value="TreeGrafter"/>
</dbReference>
<dbReference type="PANTHER" id="PTHR21064:SF6">
    <property type="entry name" value="AMINOGLYCOSIDE PHOSPHOTRANSFERASE DOMAIN-CONTAINING PROTEIN"/>
    <property type="match status" value="1"/>
</dbReference>
<accession>A0A6J7H4V4</accession>
<evidence type="ECO:0000256" key="1">
    <source>
        <dbReference type="ARBA" id="ARBA00038240"/>
    </source>
</evidence>
<dbReference type="Gene3D" id="3.30.200.20">
    <property type="entry name" value="Phosphorylase Kinase, domain 1"/>
    <property type="match status" value="1"/>
</dbReference>
<name>A0A6J7H4V4_9ZZZZ</name>
<dbReference type="Gene3D" id="3.90.1200.10">
    <property type="match status" value="1"/>
</dbReference>
<dbReference type="Pfam" id="PF01636">
    <property type="entry name" value="APH"/>
    <property type="match status" value="1"/>
</dbReference>
<evidence type="ECO:0000313" key="3">
    <source>
        <dbReference type="EMBL" id="CAB4915931.1"/>
    </source>
</evidence>
<gene>
    <name evidence="3" type="ORF">UFOPK3684_00095</name>
</gene>
<dbReference type="AlphaFoldDB" id="A0A6J7H4V4"/>
<dbReference type="EMBL" id="CAFBMZ010000004">
    <property type="protein sequence ID" value="CAB4915931.1"/>
    <property type="molecule type" value="Genomic_DNA"/>
</dbReference>
<protein>
    <submittedName>
        <fullName evidence="3">Unannotated protein</fullName>
    </submittedName>
</protein>
<comment type="similarity">
    <text evidence="1">Belongs to the pseudomonas-type ThrB family.</text>
</comment>
<dbReference type="InterPro" id="IPR002575">
    <property type="entry name" value="Aminoglycoside_PTrfase"/>
</dbReference>
<dbReference type="InterPro" id="IPR011009">
    <property type="entry name" value="Kinase-like_dom_sf"/>
</dbReference>
<organism evidence="3">
    <name type="scientific">freshwater metagenome</name>
    <dbReference type="NCBI Taxonomy" id="449393"/>
    <lineage>
        <taxon>unclassified sequences</taxon>
        <taxon>metagenomes</taxon>
        <taxon>ecological metagenomes</taxon>
    </lineage>
</organism>
<dbReference type="SUPFAM" id="SSF56112">
    <property type="entry name" value="Protein kinase-like (PK-like)"/>
    <property type="match status" value="1"/>
</dbReference>
<feature type="domain" description="Aminoglycoside phosphotransferase" evidence="2">
    <location>
        <begin position="45"/>
        <end position="267"/>
    </location>
</feature>
<dbReference type="GO" id="GO:0004413">
    <property type="term" value="F:homoserine kinase activity"/>
    <property type="evidence" value="ECO:0007669"/>
    <property type="project" value="TreeGrafter"/>
</dbReference>
<reference evidence="3" key="1">
    <citation type="submission" date="2020-05" db="EMBL/GenBank/DDBJ databases">
        <authorList>
            <person name="Chiriac C."/>
            <person name="Salcher M."/>
            <person name="Ghai R."/>
            <person name="Kavagutti S V."/>
        </authorList>
    </citation>
    <scope>NUCLEOTIDE SEQUENCE</scope>
</reference>